<comment type="caution">
    <text evidence="17">The sequence shown here is derived from an EMBL/GenBank/DDBJ whole genome shotgun (WGS) entry which is preliminary data.</text>
</comment>
<reference evidence="17" key="1">
    <citation type="submission" date="2023-07" db="EMBL/GenBank/DDBJ databases">
        <title>Chromosome-level genome assembly of Artemia franciscana.</title>
        <authorList>
            <person name="Jo E."/>
        </authorList>
    </citation>
    <scope>NUCLEOTIDE SEQUENCE</scope>
    <source>
        <tissue evidence="17">Whole body</tissue>
    </source>
</reference>
<evidence type="ECO:0000259" key="15">
    <source>
        <dbReference type="Pfam" id="PF02836"/>
    </source>
</evidence>
<evidence type="ECO:0000256" key="3">
    <source>
        <dbReference type="ARBA" id="ARBA00007401"/>
    </source>
</evidence>
<dbReference type="Gene3D" id="2.60.40.10">
    <property type="entry name" value="Immunoglobulins"/>
    <property type="match status" value="1"/>
</dbReference>
<evidence type="ECO:0000256" key="6">
    <source>
        <dbReference type="ARBA" id="ARBA00016205"/>
    </source>
</evidence>
<dbReference type="EC" id="3.2.1.31" evidence="5 12"/>
<evidence type="ECO:0000256" key="9">
    <source>
        <dbReference type="ARBA" id="ARBA00023180"/>
    </source>
</evidence>
<evidence type="ECO:0000256" key="8">
    <source>
        <dbReference type="ARBA" id="ARBA00022801"/>
    </source>
</evidence>
<dbReference type="SUPFAM" id="SSF49303">
    <property type="entry name" value="beta-Galactosidase/glucuronidase domain"/>
    <property type="match status" value="1"/>
</dbReference>
<dbReference type="Pfam" id="PF00703">
    <property type="entry name" value="Glyco_hydro_2"/>
    <property type="match status" value="1"/>
</dbReference>
<dbReference type="NCBIfam" id="NF007538">
    <property type="entry name" value="PRK10150.1"/>
    <property type="match status" value="1"/>
</dbReference>
<feature type="domain" description="Glycoside hydrolase family 2 immunoglobulin-like beta-sandwich" evidence="14">
    <location>
        <begin position="219"/>
        <end position="318"/>
    </location>
</feature>
<evidence type="ECO:0000259" key="14">
    <source>
        <dbReference type="Pfam" id="PF00703"/>
    </source>
</evidence>
<proteinExistence type="inferred from homology"/>
<feature type="domain" description="Glycosyl hydrolases family 2 sugar binding" evidence="16">
    <location>
        <begin position="36"/>
        <end position="216"/>
    </location>
</feature>
<evidence type="ECO:0000313" key="18">
    <source>
        <dbReference type="Proteomes" id="UP001187531"/>
    </source>
</evidence>
<keyword evidence="11 12" id="KW-0326">Glycosidase</keyword>
<evidence type="ECO:0000256" key="2">
    <source>
        <dbReference type="ARBA" id="ARBA00004371"/>
    </source>
</evidence>
<dbReference type="InterPro" id="IPR023232">
    <property type="entry name" value="Glyco_hydro_2_AS"/>
</dbReference>
<comment type="subcellular location">
    <subcellularLocation>
        <location evidence="2">Lysosome</location>
    </subcellularLocation>
</comment>
<dbReference type="InterPro" id="IPR006101">
    <property type="entry name" value="Glyco_hydro_2"/>
</dbReference>
<evidence type="ECO:0000259" key="16">
    <source>
        <dbReference type="Pfam" id="PF02837"/>
    </source>
</evidence>
<dbReference type="PROSITE" id="PS00608">
    <property type="entry name" value="GLYCOSYL_HYDROL_F2_2"/>
    <property type="match status" value="1"/>
</dbReference>
<evidence type="ECO:0000313" key="17">
    <source>
        <dbReference type="EMBL" id="KAK2719945.1"/>
    </source>
</evidence>
<comment type="function">
    <text evidence="1 12">Plays an important role in the degradation of dermatan and keratan sulfates.</text>
</comment>
<keyword evidence="8 12" id="KW-0378">Hydrolase</keyword>
<dbReference type="InterPro" id="IPR036156">
    <property type="entry name" value="Beta-gal/glucu_dom_sf"/>
</dbReference>
<dbReference type="GO" id="GO:0004566">
    <property type="term" value="F:beta-glucuronidase activity"/>
    <property type="evidence" value="ECO:0007669"/>
    <property type="project" value="UniProtKB-EC"/>
</dbReference>
<dbReference type="GO" id="GO:0030246">
    <property type="term" value="F:carbohydrate binding"/>
    <property type="evidence" value="ECO:0007669"/>
    <property type="project" value="TreeGrafter"/>
</dbReference>
<dbReference type="Proteomes" id="UP001187531">
    <property type="component" value="Unassembled WGS sequence"/>
</dbReference>
<sequence>MKLCFSLIFFSKIFVAANGPQGILYPQQSESRELFSLDGVWTFAISPKFDQDIGFKNQWYRKELKKVSKYVIPMPVPSSYNDITQNATIRDYVGWVWYERTFFVPARWRGEQRVFLRFGSANYETVVWINGVKVTNHSGGYLPFVAEVTKQLSYGSENKVTVALNNTLTPLTIPQGRIVFPNNTDRYPPGYFIQEYNFDFTNYAGIHRPVYLYTTPRSYIDDVTVTTETSEDNYFGTIRYSILCQGCSKDAMLYTDLLDEDGANVASNFGPKNKISFKRPKLWWPNLMHERPGYLYTLKIHLKDGDVEDFYRLKIGVRSLSWNSSGIFINHQKVYFQGFGKHEDFLIKGRGVDYSLIVKDFNLINWLGANSFRTSHYPYAEEIMDFADKNGIMVIDEIPGVGLDHFGADLLKNHLEAMKELIHRDKNRPSVVMWSIGNEPQSQKPEAAPYYSQVVNFTKLLDPTRPVTLVLSRGYFEDKAAPFLDVICFNRYYSWYSDTGHLELIQQQLLNEARNWHNKFRKPVMMTEYGAGSIAGFHSDPPVVWTEDYQTALMKEYFKGFDILRKEGFFIGEMIWNFADFGTPQESFRPTACMKGLFTRDRKPKMAAYTMRKRYAELCEMTGCESACPSNL</sequence>
<evidence type="ECO:0000256" key="5">
    <source>
        <dbReference type="ARBA" id="ARBA00012761"/>
    </source>
</evidence>
<dbReference type="PROSITE" id="PS00719">
    <property type="entry name" value="GLYCOSYL_HYDROL_F2_1"/>
    <property type="match status" value="1"/>
</dbReference>
<name>A0AA88I1K4_ARTSF</name>
<comment type="activity regulation">
    <text evidence="12">Inhibited by L-aspartic acid.</text>
</comment>
<dbReference type="GO" id="GO:0005764">
    <property type="term" value="C:lysosome"/>
    <property type="evidence" value="ECO:0007669"/>
    <property type="project" value="UniProtKB-SubCell"/>
</dbReference>
<dbReference type="FunFam" id="3.20.20.80:FF:000029">
    <property type="entry name" value="Beta-glucuronidase"/>
    <property type="match status" value="1"/>
</dbReference>
<keyword evidence="7 13" id="KW-0732">Signal</keyword>
<dbReference type="InterPro" id="IPR008979">
    <property type="entry name" value="Galactose-bd-like_sf"/>
</dbReference>
<dbReference type="Pfam" id="PF02837">
    <property type="entry name" value="Glyco_hydro_2_N"/>
    <property type="match status" value="1"/>
</dbReference>
<dbReference type="PANTHER" id="PTHR10066:SF67">
    <property type="entry name" value="BETA-GLUCURONIDASE"/>
    <property type="match status" value="1"/>
</dbReference>
<dbReference type="InterPro" id="IPR006103">
    <property type="entry name" value="Glyco_hydro_2_cat"/>
</dbReference>
<dbReference type="InterPro" id="IPR023230">
    <property type="entry name" value="Glyco_hydro_2_CS"/>
</dbReference>
<dbReference type="GO" id="GO:0005615">
    <property type="term" value="C:extracellular space"/>
    <property type="evidence" value="ECO:0007669"/>
    <property type="project" value="TreeGrafter"/>
</dbReference>
<dbReference type="PRINTS" id="PR00132">
    <property type="entry name" value="GLHYDRLASE2"/>
</dbReference>
<evidence type="ECO:0000256" key="1">
    <source>
        <dbReference type="ARBA" id="ARBA00003025"/>
    </source>
</evidence>
<dbReference type="PANTHER" id="PTHR10066">
    <property type="entry name" value="BETA-GLUCURONIDASE"/>
    <property type="match status" value="1"/>
</dbReference>
<keyword evidence="9" id="KW-0325">Glycoprotein</keyword>
<comment type="similarity">
    <text evidence="3 12">Belongs to the glycosyl hydrolase 2 family.</text>
</comment>
<dbReference type="SUPFAM" id="SSF49785">
    <property type="entry name" value="Galactose-binding domain-like"/>
    <property type="match status" value="1"/>
</dbReference>
<evidence type="ECO:0000256" key="7">
    <source>
        <dbReference type="ARBA" id="ARBA00022729"/>
    </source>
</evidence>
<evidence type="ECO:0000256" key="10">
    <source>
        <dbReference type="ARBA" id="ARBA00023228"/>
    </source>
</evidence>
<dbReference type="FunFam" id="2.60.40.10:FF:000628">
    <property type="entry name" value="Beta-glucuronidase"/>
    <property type="match status" value="1"/>
</dbReference>
<evidence type="ECO:0000256" key="13">
    <source>
        <dbReference type="SAM" id="SignalP"/>
    </source>
</evidence>
<keyword evidence="18" id="KW-1185">Reference proteome</keyword>
<dbReference type="SUPFAM" id="SSF51445">
    <property type="entry name" value="(Trans)glycosidases"/>
    <property type="match status" value="1"/>
</dbReference>
<protein>
    <recommendedName>
        <fullName evidence="6 12">Beta-glucuronidase</fullName>
        <ecNumber evidence="5 12">3.2.1.31</ecNumber>
    </recommendedName>
</protein>
<dbReference type="EMBL" id="JAVRJZ010000008">
    <property type="protein sequence ID" value="KAK2719945.1"/>
    <property type="molecule type" value="Genomic_DNA"/>
</dbReference>
<dbReference type="InterPro" id="IPR006104">
    <property type="entry name" value="Glyco_hydro_2_N"/>
</dbReference>
<dbReference type="FunFam" id="2.60.120.260:FF:000027">
    <property type="entry name" value="Beta-glucuronidase"/>
    <property type="match status" value="1"/>
</dbReference>
<feature type="signal peptide" evidence="13">
    <location>
        <begin position="1"/>
        <end position="17"/>
    </location>
</feature>
<gene>
    <name evidence="17" type="ORF">QYM36_005421</name>
</gene>
<dbReference type="GO" id="GO:0019391">
    <property type="term" value="P:glucuronoside catabolic process"/>
    <property type="evidence" value="ECO:0007669"/>
    <property type="project" value="TreeGrafter"/>
</dbReference>
<evidence type="ECO:0000256" key="12">
    <source>
        <dbReference type="RuleBase" id="RU361154"/>
    </source>
</evidence>
<dbReference type="AlphaFoldDB" id="A0AA88I1K4"/>
<evidence type="ECO:0000256" key="4">
    <source>
        <dbReference type="ARBA" id="ARBA00011881"/>
    </source>
</evidence>
<dbReference type="Gene3D" id="3.20.20.80">
    <property type="entry name" value="Glycosidases"/>
    <property type="match status" value="1"/>
</dbReference>
<dbReference type="InterPro" id="IPR017853">
    <property type="entry name" value="GH"/>
</dbReference>
<keyword evidence="10 12" id="KW-0458">Lysosome</keyword>
<dbReference type="Pfam" id="PF02836">
    <property type="entry name" value="Glyco_hydro_2_C"/>
    <property type="match status" value="1"/>
</dbReference>
<feature type="domain" description="Glycoside hydrolase family 2 catalytic" evidence="15">
    <location>
        <begin position="325"/>
        <end position="617"/>
    </location>
</feature>
<dbReference type="Gene3D" id="2.60.120.260">
    <property type="entry name" value="Galactose-binding domain-like"/>
    <property type="match status" value="1"/>
</dbReference>
<accession>A0AA88I1K4</accession>
<dbReference type="GO" id="GO:0005975">
    <property type="term" value="P:carbohydrate metabolic process"/>
    <property type="evidence" value="ECO:0007669"/>
    <property type="project" value="InterPro"/>
</dbReference>
<feature type="chain" id="PRO_5041662238" description="Beta-glucuronidase" evidence="13">
    <location>
        <begin position="18"/>
        <end position="632"/>
    </location>
</feature>
<comment type="subunit">
    <text evidence="4 12">Homotetramer.</text>
</comment>
<comment type="catalytic activity">
    <reaction evidence="12">
        <text>a beta-D-glucuronoside + H2O = D-glucuronate + an alcohol</text>
        <dbReference type="Rhea" id="RHEA:17633"/>
        <dbReference type="ChEBI" id="CHEBI:15377"/>
        <dbReference type="ChEBI" id="CHEBI:30879"/>
        <dbReference type="ChEBI" id="CHEBI:58720"/>
        <dbReference type="ChEBI" id="CHEBI:83411"/>
        <dbReference type="EC" id="3.2.1.31"/>
    </reaction>
</comment>
<organism evidence="17 18">
    <name type="scientific">Artemia franciscana</name>
    <name type="common">Brine shrimp</name>
    <name type="synonym">Artemia sanfranciscana</name>
    <dbReference type="NCBI Taxonomy" id="6661"/>
    <lineage>
        <taxon>Eukaryota</taxon>
        <taxon>Metazoa</taxon>
        <taxon>Ecdysozoa</taxon>
        <taxon>Arthropoda</taxon>
        <taxon>Crustacea</taxon>
        <taxon>Branchiopoda</taxon>
        <taxon>Anostraca</taxon>
        <taxon>Artemiidae</taxon>
        <taxon>Artemia</taxon>
    </lineage>
</organism>
<evidence type="ECO:0000256" key="11">
    <source>
        <dbReference type="ARBA" id="ARBA00023295"/>
    </source>
</evidence>
<dbReference type="InterPro" id="IPR006102">
    <property type="entry name" value="Ig-like_GH2"/>
</dbReference>
<dbReference type="InterPro" id="IPR013783">
    <property type="entry name" value="Ig-like_fold"/>
</dbReference>